<proteinExistence type="predicted"/>
<sequence>MPHSILIIEDDEHLRGSITASLEDAGFKVHGAAEAGVAMDLFVQLAPDLVLLDLGISGDEGMRLLDDMKMTRPSTPVIIVSGRTHITYAIDAFKSGAFDYVTKPILSMDVFINSLRNCLKQSRLRRRIHDTQGHLFRLVQKLPVIIFIINRDLEFEFLNQASTQILGYTPQEILDSPRSFLKRIVREDRGRFMLALKKSLQPEAAEFHFEFRFLHKKGYPVSLMVQSIAPPLMSGGAPDRVEGMIMDMTRNSYLDKLLLQNEKLNMLRIMTEEVAHEIRNPLVSLGGFVRQLHNRYPEAMETKVILEECNRLERLLQRITAYLEPMNVTLTCCLLPPTVNFVMRLVSSRLEHKSISCDIALEDDLPPVLADQEFLHRIFIYLIGHGADIVEQSGSIRITASEANELVMVNLFMKPVHTPATGHERLIMPFEDDEMNLAMCLRLVERIGGHLHMERKDSLARLTISMPRCVVSPEDQNLEPADENHRFF</sequence>
<dbReference type="SMART" id="SM00448">
    <property type="entry name" value="REC"/>
    <property type="match status" value="1"/>
</dbReference>
<dbReference type="SMART" id="SM00091">
    <property type="entry name" value="PAS"/>
    <property type="match status" value="1"/>
</dbReference>
<dbReference type="AlphaFoldDB" id="C7LTX7"/>
<dbReference type="CDD" id="cd00082">
    <property type="entry name" value="HisKA"/>
    <property type="match status" value="1"/>
</dbReference>
<dbReference type="Pfam" id="PF00072">
    <property type="entry name" value="Response_reg"/>
    <property type="match status" value="1"/>
</dbReference>
<keyword evidence="3 8" id="KW-0597">Phosphoprotein</keyword>
<evidence type="ECO:0000256" key="1">
    <source>
        <dbReference type="ARBA" id="ARBA00000085"/>
    </source>
</evidence>
<dbReference type="HOGENOM" id="CLU_000445_114_72_7"/>
<dbReference type="GO" id="GO:0032993">
    <property type="term" value="C:protein-DNA complex"/>
    <property type="evidence" value="ECO:0007669"/>
    <property type="project" value="TreeGrafter"/>
</dbReference>
<dbReference type="Gene3D" id="3.40.50.2300">
    <property type="match status" value="1"/>
</dbReference>
<evidence type="ECO:0000256" key="2">
    <source>
        <dbReference type="ARBA" id="ARBA00012438"/>
    </source>
</evidence>
<dbReference type="InterPro" id="IPR003661">
    <property type="entry name" value="HisK_dim/P_dom"/>
</dbReference>
<dbReference type="CDD" id="cd00130">
    <property type="entry name" value="PAS"/>
    <property type="match status" value="1"/>
</dbReference>
<dbReference type="eggNOG" id="COG2204">
    <property type="taxonomic scope" value="Bacteria"/>
</dbReference>
<dbReference type="PANTHER" id="PTHR48111">
    <property type="entry name" value="REGULATOR OF RPOS"/>
    <property type="match status" value="1"/>
</dbReference>
<keyword evidence="5" id="KW-0805">Transcription regulation</keyword>
<keyword evidence="4" id="KW-0902">Two-component regulatory system</keyword>
<dbReference type="PANTHER" id="PTHR48111:SF1">
    <property type="entry name" value="TWO-COMPONENT RESPONSE REGULATOR ORR33"/>
    <property type="match status" value="1"/>
</dbReference>
<dbReference type="KEGG" id="dba:Dbac_1507"/>
<feature type="domain" description="PAS" evidence="11">
    <location>
        <begin position="131"/>
        <end position="203"/>
    </location>
</feature>
<evidence type="ECO:0000313" key="13">
    <source>
        <dbReference type="Proteomes" id="UP000002216"/>
    </source>
</evidence>
<dbReference type="InterPro" id="IPR013655">
    <property type="entry name" value="PAS_fold_3"/>
</dbReference>
<keyword evidence="13" id="KW-1185">Reference proteome</keyword>
<dbReference type="NCBIfam" id="TIGR00229">
    <property type="entry name" value="sensory_box"/>
    <property type="match status" value="1"/>
</dbReference>
<feature type="domain" description="Response regulatory" evidence="10">
    <location>
        <begin position="4"/>
        <end position="118"/>
    </location>
</feature>
<dbReference type="OrthoDB" id="9805967at2"/>
<dbReference type="PROSITE" id="PS50109">
    <property type="entry name" value="HIS_KIN"/>
    <property type="match status" value="1"/>
</dbReference>
<dbReference type="InterPro" id="IPR000014">
    <property type="entry name" value="PAS"/>
</dbReference>
<dbReference type="InterPro" id="IPR011006">
    <property type="entry name" value="CheY-like_superfamily"/>
</dbReference>
<keyword evidence="7" id="KW-0804">Transcription</keyword>
<dbReference type="Gene3D" id="3.30.565.10">
    <property type="entry name" value="Histidine kinase-like ATPase, C-terminal domain"/>
    <property type="match status" value="1"/>
</dbReference>
<dbReference type="InterPro" id="IPR005467">
    <property type="entry name" value="His_kinase_dom"/>
</dbReference>
<comment type="catalytic activity">
    <reaction evidence="1">
        <text>ATP + protein L-histidine = ADP + protein N-phospho-L-histidine.</text>
        <dbReference type="EC" id="2.7.13.3"/>
    </reaction>
</comment>
<evidence type="ECO:0000259" key="9">
    <source>
        <dbReference type="PROSITE" id="PS50109"/>
    </source>
</evidence>
<evidence type="ECO:0000256" key="3">
    <source>
        <dbReference type="ARBA" id="ARBA00022553"/>
    </source>
</evidence>
<dbReference type="PROSITE" id="PS50110">
    <property type="entry name" value="RESPONSE_REGULATORY"/>
    <property type="match status" value="1"/>
</dbReference>
<reference evidence="12 13" key="1">
    <citation type="journal article" date="2009" name="Stand. Genomic Sci.">
        <title>Complete genome sequence of Desulfomicrobium baculatum type strain (X).</title>
        <authorList>
            <person name="Copeland A."/>
            <person name="Spring S."/>
            <person name="Goker M."/>
            <person name="Schneider S."/>
            <person name="Lapidus A."/>
            <person name="Del Rio T.G."/>
            <person name="Tice H."/>
            <person name="Cheng J.F."/>
            <person name="Chen F."/>
            <person name="Nolan M."/>
            <person name="Bruce D."/>
            <person name="Goodwin L."/>
            <person name="Pitluck S."/>
            <person name="Ivanova N."/>
            <person name="Mavrommatis K."/>
            <person name="Ovchinnikova G."/>
            <person name="Pati A."/>
            <person name="Chen A."/>
            <person name="Palaniappan K."/>
            <person name="Land M."/>
            <person name="Hauser L."/>
            <person name="Chang Y.J."/>
            <person name="Jeffries C.C."/>
            <person name="Meincke L."/>
            <person name="Sims D."/>
            <person name="Brettin T."/>
            <person name="Detter J.C."/>
            <person name="Han C."/>
            <person name="Chain P."/>
            <person name="Bristow J."/>
            <person name="Eisen J.A."/>
            <person name="Markowitz V."/>
            <person name="Hugenholtz P."/>
            <person name="Kyrpides N.C."/>
            <person name="Klenk H.P."/>
            <person name="Lucas S."/>
        </authorList>
    </citation>
    <scope>NUCLEOTIDE SEQUENCE [LARGE SCALE GENOMIC DNA]</scope>
    <source>
        <strain evidence="13">DSM 4028 / VKM B-1378 / X</strain>
    </source>
</reference>
<dbReference type="PROSITE" id="PS50112">
    <property type="entry name" value="PAS"/>
    <property type="match status" value="1"/>
</dbReference>
<dbReference type="SUPFAM" id="SSF55785">
    <property type="entry name" value="PYP-like sensor domain (PAS domain)"/>
    <property type="match status" value="1"/>
</dbReference>
<dbReference type="EC" id="2.7.13.3" evidence="2"/>
<evidence type="ECO:0000313" key="12">
    <source>
        <dbReference type="EMBL" id="ACU89600.1"/>
    </source>
</evidence>
<dbReference type="eggNOG" id="COG4191">
    <property type="taxonomic scope" value="Bacteria"/>
</dbReference>
<dbReference type="InterPro" id="IPR036097">
    <property type="entry name" value="HisK_dim/P_sf"/>
</dbReference>
<dbReference type="Pfam" id="PF08447">
    <property type="entry name" value="PAS_3"/>
    <property type="match status" value="1"/>
</dbReference>
<dbReference type="SUPFAM" id="SSF52172">
    <property type="entry name" value="CheY-like"/>
    <property type="match status" value="1"/>
</dbReference>
<evidence type="ECO:0000256" key="4">
    <source>
        <dbReference type="ARBA" id="ARBA00023012"/>
    </source>
</evidence>
<dbReference type="Gene3D" id="3.30.450.20">
    <property type="entry name" value="PAS domain"/>
    <property type="match status" value="1"/>
</dbReference>
<feature type="domain" description="Histidine kinase" evidence="9">
    <location>
        <begin position="273"/>
        <end position="470"/>
    </location>
</feature>
<dbReference type="InterPro" id="IPR001789">
    <property type="entry name" value="Sig_transdc_resp-reg_receiver"/>
</dbReference>
<dbReference type="GO" id="GO:0006355">
    <property type="term" value="P:regulation of DNA-templated transcription"/>
    <property type="evidence" value="ECO:0007669"/>
    <property type="project" value="TreeGrafter"/>
</dbReference>
<dbReference type="InterPro" id="IPR039420">
    <property type="entry name" value="WalR-like"/>
</dbReference>
<dbReference type="GO" id="GO:0005829">
    <property type="term" value="C:cytosol"/>
    <property type="evidence" value="ECO:0007669"/>
    <property type="project" value="TreeGrafter"/>
</dbReference>
<dbReference type="SUPFAM" id="SSF47384">
    <property type="entry name" value="Homodimeric domain of signal transducing histidine kinase"/>
    <property type="match status" value="1"/>
</dbReference>
<evidence type="ECO:0000256" key="7">
    <source>
        <dbReference type="ARBA" id="ARBA00023163"/>
    </source>
</evidence>
<keyword evidence="12" id="KW-0418">Kinase</keyword>
<dbReference type="RefSeq" id="WP_015773691.1">
    <property type="nucleotide sequence ID" value="NC_013173.1"/>
</dbReference>
<dbReference type="SUPFAM" id="SSF55874">
    <property type="entry name" value="ATPase domain of HSP90 chaperone/DNA topoisomerase II/histidine kinase"/>
    <property type="match status" value="1"/>
</dbReference>
<dbReference type="InterPro" id="IPR036890">
    <property type="entry name" value="HATPase_C_sf"/>
</dbReference>
<keyword evidence="12" id="KW-0808">Transferase</keyword>
<dbReference type="Gene3D" id="1.10.287.130">
    <property type="match status" value="1"/>
</dbReference>
<evidence type="ECO:0000259" key="10">
    <source>
        <dbReference type="PROSITE" id="PS50110"/>
    </source>
</evidence>
<accession>C7LTX7</accession>
<gene>
    <name evidence="12" type="ordered locus">Dbac_1507</name>
</gene>
<name>C7LTX7_DESBD</name>
<dbReference type="EMBL" id="CP001629">
    <property type="protein sequence ID" value="ACU89600.1"/>
    <property type="molecule type" value="Genomic_DNA"/>
</dbReference>
<evidence type="ECO:0000259" key="11">
    <source>
        <dbReference type="PROSITE" id="PS50112"/>
    </source>
</evidence>
<dbReference type="InterPro" id="IPR035965">
    <property type="entry name" value="PAS-like_dom_sf"/>
</dbReference>
<feature type="modified residue" description="4-aspartylphosphate" evidence="8">
    <location>
        <position position="53"/>
    </location>
</feature>
<evidence type="ECO:0000256" key="6">
    <source>
        <dbReference type="ARBA" id="ARBA00023125"/>
    </source>
</evidence>
<dbReference type="GO" id="GO:0000976">
    <property type="term" value="F:transcription cis-regulatory region binding"/>
    <property type="evidence" value="ECO:0007669"/>
    <property type="project" value="TreeGrafter"/>
</dbReference>
<evidence type="ECO:0000256" key="5">
    <source>
        <dbReference type="ARBA" id="ARBA00023015"/>
    </source>
</evidence>
<keyword evidence="6" id="KW-0238">DNA-binding</keyword>
<dbReference type="Proteomes" id="UP000002216">
    <property type="component" value="Chromosome"/>
</dbReference>
<dbReference type="GO" id="GO:0000156">
    <property type="term" value="F:phosphorelay response regulator activity"/>
    <property type="evidence" value="ECO:0007669"/>
    <property type="project" value="TreeGrafter"/>
</dbReference>
<dbReference type="STRING" id="525897.Dbac_1507"/>
<protein>
    <recommendedName>
        <fullName evidence="2">histidine kinase</fullName>
        <ecNumber evidence="2">2.7.13.3</ecNumber>
    </recommendedName>
</protein>
<evidence type="ECO:0000256" key="8">
    <source>
        <dbReference type="PROSITE-ProRule" id="PRU00169"/>
    </source>
</evidence>
<dbReference type="GO" id="GO:0000155">
    <property type="term" value="F:phosphorelay sensor kinase activity"/>
    <property type="evidence" value="ECO:0007669"/>
    <property type="project" value="InterPro"/>
</dbReference>
<organism evidence="12 13">
    <name type="scientific">Desulfomicrobium baculatum (strain DSM 4028 / VKM B-1378 / X)</name>
    <name type="common">Desulfovibrio baculatus</name>
    <dbReference type="NCBI Taxonomy" id="525897"/>
    <lineage>
        <taxon>Bacteria</taxon>
        <taxon>Pseudomonadati</taxon>
        <taxon>Thermodesulfobacteriota</taxon>
        <taxon>Desulfovibrionia</taxon>
        <taxon>Desulfovibrionales</taxon>
        <taxon>Desulfomicrobiaceae</taxon>
        <taxon>Desulfomicrobium</taxon>
    </lineage>
</organism>